<evidence type="ECO:0000313" key="2">
    <source>
        <dbReference type="Proteomes" id="UP000053789"/>
    </source>
</evidence>
<reference evidence="1" key="1">
    <citation type="submission" date="2015-01" db="EMBL/GenBank/DDBJ databases">
        <title>The Genome Sequence of Cladophialophora bantiana CBS 173.52.</title>
        <authorList>
            <consortium name="The Broad Institute Genomics Platform"/>
            <person name="Cuomo C."/>
            <person name="de Hoog S."/>
            <person name="Gorbushina A."/>
            <person name="Stielow B."/>
            <person name="Teixiera M."/>
            <person name="Abouelleil A."/>
            <person name="Chapman S.B."/>
            <person name="Priest M."/>
            <person name="Young S.K."/>
            <person name="Wortman J."/>
            <person name="Nusbaum C."/>
            <person name="Birren B."/>
        </authorList>
    </citation>
    <scope>NUCLEOTIDE SEQUENCE [LARGE SCALE GENOMIC DNA]</scope>
    <source>
        <strain evidence="1">CBS 173.52</strain>
    </source>
</reference>
<dbReference type="GeneID" id="27694286"/>
<dbReference type="HOGENOM" id="CLU_1586285_0_0_1"/>
<name>A0A0D2ILV0_CLAB1</name>
<accession>A0A0D2ILV0</accession>
<dbReference type="AlphaFoldDB" id="A0A0D2ILV0"/>
<dbReference type="EMBL" id="KN846981">
    <property type="protein sequence ID" value="KIW97774.1"/>
    <property type="molecule type" value="Genomic_DNA"/>
</dbReference>
<protein>
    <submittedName>
        <fullName evidence="1">Uncharacterized protein</fullName>
    </submittedName>
</protein>
<proteinExistence type="predicted"/>
<evidence type="ECO:0000313" key="1">
    <source>
        <dbReference type="EMBL" id="KIW97774.1"/>
    </source>
</evidence>
<dbReference type="OrthoDB" id="4354294at2759"/>
<dbReference type="VEuPathDB" id="FungiDB:Z519_01358"/>
<sequence length="168" mass="19020">MGNFKDLMTIIKKWRQSVWELKRFTRMNVTDPFRAVVADYGFMNCEDARERMQLRGVYREYFGRGADEMRLHEACIAGNLGSFLESVLGRSLAVSPNLLRNSYPLENCPYTGMVTDSVIECPESALDQVKAFKSGDEGKESVVIPIPDAWDEATTKLLYERAAFTVTG</sequence>
<dbReference type="RefSeq" id="XP_016624443.1">
    <property type="nucleotide sequence ID" value="XM_016759115.1"/>
</dbReference>
<gene>
    <name evidence="1" type="ORF">Z519_01358</name>
</gene>
<keyword evidence="2" id="KW-1185">Reference proteome</keyword>
<organism evidence="1 2">
    <name type="scientific">Cladophialophora bantiana (strain ATCC 10958 / CBS 173.52 / CDC B-1940 / NIH 8579)</name>
    <name type="common">Xylohypha bantiana</name>
    <dbReference type="NCBI Taxonomy" id="1442370"/>
    <lineage>
        <taxon>Eukaryota</taxon>
        <taxon>Fungi</taxon>
        <taxon>Dikarya</taxon>
        <taxon>Ascomycota</taxon>
        <taxon>Pezizomycotina</taxon>
        <taxon>Eurotiomycetes</taxon>
        <taxon>Chaetothyriomycetidae</taxon>
        <taxon>Chaetothyriales</taxon>
        <taxon>Herpotrichiellaceae</taxon>
        <taxon>Cladophialophora</taxon>
    </lineage>
</organism>
<dbReference type="Proteomes" id="UP000053789">
    <property type="component" value="Unassembled WGS sequence"/>
</dbReference>